<keyword evidence="7 9" id="KW-0503">Monooxygenase</keyword>
<evidence type="ECO:0000256" key="7">
    <source>
        <dbReference type="ARBA" id="ARBA00023033"/>
    </source>
</evidence>
<evidence type="ECO:0000256" key="4">
    <source>
        <dbReference type="ARBA" id="ARBA00022723"/>
    </source>
</evidence>
<keyword evidence="10" id="KW-0472">Membrane</keyword>
<dbReference type="InterPro" id="IPR002401">
    <property type="entry name" value="Cyt_P450_E_grp-I"/>
</dbReference>
<evidence type="ECO:0000256" key="8">
    <source>
        <dbReference type="PIRSR" id="PIRSR602401-1"/>
    </source>
</evidence>
<dbReference type="CDD" id="cd20618">
    <property type="entry name" value="CYP71_clan"/>
    <property type="match status" value="1"/>
</dbReference>
<evidence type="ECO:0000256" key="5">
    <source>
        <dbReference type="ARBA" id="ARBA00023002"/>
    </source>
</evidence>
<dbReference type="Gene3D" id="1.10.630.10">
    <property type="entry name" value="Cytochrome P450"/>
    <property type="match status" value="1"/>
</dbReference>
<dbReference type="SUPFAM" id="SSF48264">
    <property type="entry name" value="Cytochrome P450"/>
    <property type="match status" value="1"/>
</dbReference>
<gene>
    <name evidence="11" type="ORF">R1flu_004645</name>
</gene>
<dbReference type="PRINTS" id="PR00463">
    <property type="entry name" value="EP450I"/>
</dbReference>
<evidence type="ECO:0000256" key="10">
    <source>
        <dbReference type="SAM" id="Phobius"/>
    </source>
</evidence>
<evidence type="ECO:0000256" key="1">
    <source>
        <dbReference type="ARBA" id="ARBA00001971"/>
    </source>
</evidence>
<dbReference type="PROSITE" id="PS00086">
    <property type="entry name" value="CYTOCHROME_P450"/>
    <property type="match status" value="1"/>
</dbReference>
<sequence length="531" mass="59236">MDRSSSNISFEPWLPVGQFISMCSTVTALLVGIIMLVCGVPRSRTLRNWRLKLPPGPPGLPLIGNLHLLGKLPHQSLTRLSQRYGPVMALRLGSVNTVVVSSAETAKEVLRTQDHLFASRPLTITAEVAVDNSDLIWAPLGERWETLRKACTSQLFNPKVVDRYKKNRAETAMTMVKTIIEESAGQNGTILGRKLVDQMYSNLTQLLFSKRYHGNAGHASDNEAGQLVHMIQEIMAIGPLALGDFIPVLRKLDLDGKEAQLRAVGAKFKEFFQTVIDERRRQRLSVATESNLDFLDVLLSLQKHRPHNHHGLSDSNIRGVLIDLISAGSETSANSLEWVLAELMRHPEILRKVQEELDLVVGKERLVDESDIPQLKYLRAVVKETQRLHPVSPLLIARESVSAARVGGYDIPSKTQVFINAYAIMRDPSVWENPLKFLPERFLTTCSHIDGSGHHHQFLPFGSGRRKCVASNMGLLLIEGTLALLMQTCDFSLPDGMTSEDVNMEESFGHTAPRAKPLELIVRSRTPWLID</sequence>
<evidence type="ECO:0000256" key="3">
    <source>
        <dbReference type="ARBA" id="ARBA00022617"/>
    </source>
</evidence>
<proteinExistence type="inferred from homology"/>
<dbReference type="InterPro" id="IPR001128">
    <property type="entry name" value="Cyt_P450"/>
</dbReference>
<evidence type="ECO:0000256" key="9">
    <source>
        <dbReference type="RuleBase" id="RU000461"/>
    </source>
</evidence>
<keyword evidence="6 8" id="KW-0408">Iron</keyword>
<feature type="transmembrane region" description="Helical" evidence="10">
    <location>
        <begin position="19"/>
        <end position="40"/>
    </location>
</feature>
<comment type="caution">
    <text evidence="11">The sequence shown here is derived from an EMBL/GenBank/DDBJ whole genome shotgun (WGS) entry which is preliminary data.</text>
</comment>
<keyword evidence="12" id="KW-1185">Reference proteome</keyword>
<evidence type="ECO:0008006" key="13">
    <source>
        <dbReference type="Google" id="ProtNLM"/>
    </source>
</evidence>
<dbReference type="PANTHER" id="PTHR47944:SF4">
    <property type="entry name" value="OS09G0441700 PROTEIN"/>
    <property type="match status" value="1"/>
</dbReference>
<dbReference type="Proteomes" id="UP001605036">
    <property type="component" value="Unassembled WGS sequence"/>
</dbReference>
<evidence type="ECO:0000256" key="2">
    <source>
        <dbReference type="ARBA" id="ARBA00010617"/>
    </source>
</evidence>
<dbReference type="GO" id="GO:0046872">
    <property type="term" value="F:metal ion binding"/>
    <property type="evidence" value="ECO:0007669"/>
    <property type="project" value="UniProtKB-KW"/>
</dbReference>
<dbReference type="AlphaFoldDB" id="A0ABD1YQW7"/>
<keyword evidence="10" id="KW-1133">Transmembrane helix</keyword>
<protein>
    <recommendedName>
        <fullName evidence="13">Cytochrome P450</fullName>
    </recommendedName>
</protein>
<feature type="binding site" description="axial binding residue" evidence="8">
    <location>
        <position position="468"/>
    </location>
    <ligand>
        <name>heme</name>
        <dbReference type="ChEBI" id="CHEBI:30413"/>
    </ligand>
    <ligandPart>
        <name>Fe</name>
        <dbReference type="ChEBI" id="CHEBI:18248"/>
    </ligandPart>
</feature>
<dbReference type="PANTHER" id="PTHR47944">
    <property type="entry name" value="CYTOCHROME P450 98A9"/>
    <property type="match status" value="1"/>
</dbReference>
<dbReference type="FunFam" id="1.10.630.10:FF:000126">
    <property type="entry name" value="Predicted protein"/>
    <property type="match status" value="1"/>
</dbReference>
<dbReference type="EMBL" id="JBHFFA010000003">
    <property type="protein sequence ID" value="KAL2633166.1"/>
    <property type="molecule type" value="Genomic_DNA"/>
</dbReference>
<dbReference type="InterPro" id="IPR036396">
    <property type="entry name" value="Cyt_P450_sf"/>
</dbReference>
<evidence type="ECO:0000313" key="11">
    <source>
        <dbReference type="EMBL" id="KAL2633166.1"/>
    </source>
</evidence>
<dbReference type="GO" id="GO:0016705">
    <property type="term" value="F:oxidoreductase activity, acting on paired donors, with incorporation or reduction of molecular oxygen"/>
    <property type="evidence" value="ECO:0007669"/>
    <property type="project" value="UniProtKB-ARBA"/>
</dbReference>
<name>A0ABD1YQW7_9MARC</name>
<dbReference type="GO" id="GO:0004497">
    <property type="term" value="F:monooxygenase activity"/>
    <property type="evidence" value="ECO:0007669"/>
    <property type="project" value="UniProtKB-KW"/>
</dbReference>
<dbReference type="Pfam" id="PF00067">
    <property type="entry name" value="p450"/>
    <property type="match status" value="1"/>
</dbReference>
<keyword evidence="3 8" id="KW-0349">Heme</keyword>
<keyword evidence="10" id="KW-0812">Transmembrane</keyword>
<dbReference type="GO" id="GO:0044550">
    <property type="term" value="P:secondary metabolite biosynthetic process"/>
    <property type="evidence" value="ECO:0007669"/>
    <property type="project" value="UniProtKB-ARBA"/>
</dbReference>
<accession>A0ABD1YQW7</accession>
<reference evidence="11 12" key="1">
    <citation type="submission" date="2024-09" db="EMBL/GenBank/DDBJ databases">
        <title>Chromosome-scale assembly of Riccia fluitans.</title>
        <authorList>
            <person name="Paukszto L."/>
            <person name="Sawicki J."/>
            <person name="Karawczyk K."/>
            <person name="Piernik-Szablinska J."/>
            <person name="Szczecinska M."/>
            <person name="Mazdziarz M."/>
        </authorList>
    </citation>
    <scope>NUCLEOTIDE SEQUENCE [LARGE SCALE GENOMIC DNA]</scope>
    <source>
        <strain evidence="11">Rf_01</strain>
        <tissue evidence="11">Aerial parts of the thallus</tissue>
    </source>
</reference>
<keyword evidence="5 9" id="KW-0560">Oxidoreductase</keyword>
<organism evidence="11 12">
    <name type="scientific">Riccia fluitans</name>
    <dbReference type="NCBI Taxonomy" id="41844"/>
    <lineage>
        <taxon>Eukaryota</taxon>
        <taxon>Viridiplantae</taxon>
        <taxon>Streptophyta</taxon>
        <taxon>Embryophyta</taxon>
        <taxon>Marchantiophyta</taxon>
        <taxon>Marchantiopsida</taxon>
        <taxon>Marchantiidae</taxon>
        <taxon>Marchantiales</taxon>
        <taxon>Ricciaceae</taxon>
        <taxon>Riccia</taxon>
    </lineage>
</organism>
<evidence type="ECO:0000313" key="12">
    <source>
        <dbReference type="Proteomes" id="UP001605036"/>
    </source>
</evidence>
<evidence type="ECO:0000256" key="6">
    <source>
        <dbReference type="ARBA" id="ARBA00023004"/>
    </source>
</evidence>
<comment type="cofactor">
    <cofactor evidence="1 8">
        <name>heme</name>
        <dbReference type="ChEBI" id="CHEBI:30413"/>
    </cofactor>
</comment>
<dbReference type="PRINTS" id="PR00385">
    <property type="entry name" value="P450"/>
</dbReference>
<dbReference type="InterPro" id="IPR017972">
    <property type="entry name" value="Cyt_P450_CS"/>
</dbReference>
<keyword evidence="4 8" id="KW-0479">Metal-binding</keyword>
<comment type="similarity">
    <text evidence="2 9">Belongs to the cytochrome P450 family.</text>
</comment>